<sequence length="81" mass="8596">MLALGAPRETTEFRVPVPCPDCSHPKTKPELREVTEVLVRPDCESASVAVCSECGQASLGTTVVECSIVSKCRDCGSVSEL</sequence>
<dbReference type="EMBL" id="CP031310">
    <property type="protein sequence ID" value="QCC49735.1"/>
    <property type="molecule type" value="Genomic_DNA"/>
</dbReference>
<name>A0A4D6H7Z3_9EURY</name>
<dbReference type="Proteomes" id="UP000296706">
    <property type="component" value="Chromosome"/>
</dbReference>
<proteinExistence type="predicted"/>
<protein>
    <submittedName>
        <fullName evidence="1">Uncharacterized protein</fullName>
    </submittedName>
</protein>
<reference evidence="1 2" key="1">
    <citation type="journal article" date="2019" name="Nat. Commun.">
        <title>A new type of DNA phosphorothioation-based antiviral system in archaea.</title>
        <authorList>
            <person name="Xiong L."/>
            <person name="Liu S."/>
            <person name="Chen S."/>
            <person name="Xiao Y."/>
            <person name="Zhu B."/>
            <person name="Gao Y."/>
            <person name="Zhang Y."/>
            <person name="Chen B."/>
            <person name="Luo J."/>
            <person name="Deng Z."/>
            <person name="Chen X."/>
            <person name="Wang L."/>
            <person name="Chen S."/>
        </authorList>
    </citation>
    <scope>NUCLEOTIDE SEQUENCE [LARGE SCALE GENOMIC DNA]</scope>
    <source>
        <strain evidence="1 2">CBA1105</strain>
    </source>
</reference>
<dbReference type="KEGG" id="hsn:DV733_00175"/>
<organism evidence="1 2">
    <name type="scientific">Halapricum salinum</name>
    <dbReference type="NCBI Taxonomy" id="1457250"/>
    <lineage>
        <taxon>Archaea</taxon>
        <taxon>Methanobacteriati</taxon>
        <taxon>Methanobacteriota</taxon>
        <taxon>Stenosarchaea group</taxon>
        <taxon>Halobacteria</taxon>
        <taxon>Halobacteriales</taxon>
        <taxon>Haloarculaceae</taxon>
        <taxon>Halapricum</taxon>
    </lineage>
</organism>
<gene>
    <name evidence="1" type="ORF">DV733_00175</name>
</gene>
<dbReference type="AlphaFoldDB" id="A0A4D6H7Z3"/>
<evidence type="ECO:0000313" key="1">
    <source>
        <dbReference type="EMBL" id="QCC49735.1"/>
    </source>
</evidence>
<accession>A0A4D6H7Z3</accession>
<evidence type="ECO:0000313" key="2">
    <source>
        <dbReference type="Proteomes" id="UP000296706"/>
    </source>
</evidence>
<keyword evidence="2" id="KW-1185">Reference proteome</keyword>